<dbReference type="PROSITE" id="PS51782">
    <property type="entry name" value="LYSM"/>
    <property type="match status" value="1"/>
</dbReference>
<dbReference type="AlphaFoldDB" id="A0A8A4TGA2"/>
<dbReference type="KEGG" id="scor:J3U87_21835"/>
<name>A0A8A4TGA2_SULCO</name>
<organism evidence="3 4">
    <name type="scientific">Sulfidibacter corallicola</name>
    <dbReference type="NCBI Taxonomy" id="2818388"/>
    <lineage>
        <taxon>Bacteria</taxon>
        <taxon>Pseudomonadati</taxon>
        <taxon>Acidobacteriota</taxon>
        <taxon>Holophagae</taxon>
        <taxon>Acanthopleuribacterales</taxon>
        <taxon>Acanthopleuribacteraceae</taxon>
        <taxon>Sulfidibacter</taxon>
    </lineage>
</organism>
<dbReference type="EMBL" id="CP071793">
    <property type="protein sequence ID" value="QTD48234.1"/>
    <property type="molecule type" value="Genomic_DNA"/>
</dbReference>
<accession>A0A8A4TGA2</accession>
<dbReference type="Pfam" id="PF01464">
    <property type="entry name" value="SLT"/>
    <property type="match status" value="1"/>
</dbReference>
<dbReference type="Pfam" id="PF01476">
    <property type="entry name" value="LysM"/>
    <property type="match status" value="1"/>
</dbReference>
<keyword evidence="4" id="KW-1185">Reference proteome</keyword>
<dbReference type="InterPro" id="IPR023346">
    <property type="entry name" value="Lysozyme-like_dom_sf"/>
</dbReference>
<dbReference type="Gene3D" id="1.10.530.10">
    <property type="match status" value="1"/>
</dbReference>
<dbReference type="InterPro" id="IPR036779">
    <property type="entry name" value="LysM_dom_sf"/>
</dbReference>
<evidence type="ECO:0000256" key="1">
    <source>
        <dbReference type="ARBA" id="ARBA00007734"/>
    </source>
</evidence>
<evidence type="ECO:0000313" key="4">
    <source>
        <dbReference type="Proteomes" id="UP000663929"/>
    </source>
</evidence>
<dbReference type="CDD" id="cd00118">
    <property type="entry name" value="LysM"/>
    <property type="match status" value="1"/>
</dbReference>
<dbReference type="Gene3D" id="3.10.350.10">
    <property type="entry name" value="LysM domain"/>
    <property type="match status" value="1"/>
</dbReference>
<dbReference type="PANTHER" id="PTHR37423:SF2">
    <property type="entry name" value="MEMBRANE-BOUND LYTIC MUREIN TRANSGLYCOSYLASE C"/>
    <property type="match status" value="1"/>
</dbReference>
<reference evidence="3" key="1">
    <citation type="submission" date="2021-03" db="EMBL/GenBank/DDBJ databases">
        <title>Acanthopleuribacteraceae sp. M133.</title>
        <authorList>
            <person name="Wang G."/>
        </authorList>
    </citation>
    <scope>NUCLEOTIDE SEQUENCE</scope>
    <source>
        <strain evidence="3">M133</strain>
    </source>
</reference>
<dbReference type="RefSeq" id="WP_237377892.1">
    <property type="nucleotide sequence ID" value="NZ_CP071793.1"/>
</dbReference>
<dbReference type="InterPro" id="IPR008258">
    <property type="entry name" value="Transglycosylase_SLT_dom_1"/>
</dbReference>
<evidence type="ECO:0000313" key="3">
    <source>
        <dbReference type="EMBL" id="QTD48234.1"/>
    </source>
</evidence>
<dbReference type="InterPro" id="IPR018392">
    <property type="entry name" value="LysM"/>
</dbReference>
<gene>
    <name evidence="3" type="ORF">J3U87_21835</name>
</gene>
<protein>
    <submittedName>
        <fullName evidence="3">Transglycosylase SLT domain-containing protein</fullName>
    </submittedName>
</protein>
<dbReference type="PANTHER" id="PTHR37423">
    <property type="entry name" value="SOLUBLE LYTIC MUREIN TRANSGLYCOSYLASE-RELATED"/>
    <property type="match status" value="1"/>
</dbReference>
<dbReference type="SUPFAM" id="SSF54106">
    <property type="entry name" value="LysM domain"/>
    <property type="match status" value="1"/>
</dbReference>
<sequence>MLWITTLLLFWTDAPPPEEFNLEAESAEVLQWIDFLEMERQEQTRGALERATYFVPRFKDIFRQEGVPENLVWLALIESSFRNHATSSSAAVGMFQFKAETATAFGLKVNGHVDERRQPHAAARASARYLAYLRSKFDSWELVLAAYNLGEGDLRRAMQARDVLTWLEIKPFVREQTQNYVGKVKAAALIGNRHLAQFADNPVTPLYYEVRKGDTLYRIARNHGIEVDLLMQANGLGNSAIREGQTLLIPPATFSNQ</sequence>
<dbReference type="SUPFAM" id="SSF53955">
    <property type="entry name" value="Lysozyme-like"/>
    <property type="match status" value="1"/>
</dbReference>
<dbReference type="Proteomes" id="UP000663929">
    <property type="component" value="Chromosome"/>
</dbReference>
<dbReference type="CDD" id="cd16894">
    <property type="entry name" value="MltD-like"/>
    <property type="match status" value="1"/>
</dbReference>
<proteinExistence type="inferred from homology"/>
<evidence type="ECO:0000259" key="2">
    <source>
        <dbReference type="PROSITE" id="PS51782"/>
    </source>
</evidence>
<feature type="domain" description="LysM" evidence="2">
    <location>
        <begin position="206"/>
        <end position="249"/>
    </location>
</feature>
<dbReference type="SMART" id="SM00257">
    <property type="entry name" value="LysM"/>
    <property type="match status" value="1"/>
</dbReference>
<comment type="similarity">
    <text evidence="1">Belongs to the transglycosylase Slt family.</text>
</comment>